<organism evidence="3 4">
    <name type="scientific">Hydnum rufescens UP504</name>
    <dbReference type="NCBI Taxonomy" id="1448309"/>
    <lineage>
        <taxon>Eukaryota</taxon>
        <taxon>Fungi</taxon>
        <taxon>Dikarya</taxon>
        <taxon>Basidiomycota</taxon>
        <taxon>Agaricomycotina</taxon>
        <taxon>Agaricomycetes</taxon>
        <taxon>Cantharellales</taxon>
        <taxon>Hydnaceae</taxon>
        <taxon>Hydnum</taxon>
    </lineage>
</organism>
<proteinExistence type="predicted"/>
<comment type="caution">
    <text evidence="3">The sequence shown here is derived from an EMBL/GenBank/DDBJ whole genome shotgun (WGS) entry which is preliminary data.</text>
</comment>
<accession>A0A9P6B167</accession>
<evidence type="ECO:0000256" key="2">
    <source>
        <dbReference type="SAM" id="SignalP"/>
    </source>
</evidence>
<gene>
    <name evidence="3" type="ORF">BS47DRAFT_743213</name>
</gene>
<dbReference type="PANTHER" id="PTHR31956:SF1">
    <property type="entry name" value="NON-SPECIFIC PHOSPHOLIPASE C1"/>
    <property type="match status" value="1"/>
</dbReference>
<evidence type="ECO:0000256" key="1">
    <source>
        <dbReference type="ARBA" id="ARBA00022801"/>
    </source>
</evidence>
<evidence type="ECO:0000313" key="4">
    <source>
        <dbReference type="Proteomes" id="UP000886523"/>
    </source>
</evidence>
<dbReference type="SUPFAM" id="SSF53649">
    <property type="entry name" value="Alkaline phosphatase-like"/>
    <property type="match status" value="1"/>
</dbReference>
<feature type="signal peptide" evidence="2">
    <location>
        <begin position="1"/>
        <end position="23"/>
    </location>
</feature>
<feature type="chain" id="PRO_5040440394" description="Phosphoesterase" evidence="2">
    <location>
        <begin position="24"/>
        <end position="434"/>
    </location>
</feature>
<dbReference type="Proteomes" id="UP000886523">
    <property type="component" value="Unassembled WGS sequence"/>
</dbReference>
<protein>
    <recommendedName>
        <fullName evidence="5">Phosphoesterase</fullName>
    </recommendedName>
</protein>
<reference evidence="3" key="1">
    <citation type="journal article" date="2020" name="Nat. Commun.">
        <title>Large-scale genome sequencing of mycorrhizal fungi provides insights into the early evolution of symbiotic traits.</title>
        <authorList>
            <person name="Miyauchi S."/>
            <person name="Kiss E."/>
            <person name="Kuo A."/>
            <person name="Drula E."/>
            <person name="Kohler A."/>
            <person name="Sanchez-Garcia M."/>
            <person name="Morin E."/>
            <person name="Andreopoulos B."/>
            <person name="Barry K.W."/>
            <person name="Bonito G."/>
            <person name="Buee M."/>
            <person name="Carver A."/>
            <person name="Chen C."/>
            <person name="Cichocki N."/>
            <person name="Clum A."/>
            <person name="Culley D."/>
            <person name="Crous P.W."/>
            <person name="Fauchery L."/>
            <person name="Girlanda M."/>
            <person name="Hayes R.D."/>
            <person name="Keri Z."/>
            <person name="LaButti K."/>
            <person name="Lipzen A."/>
            <person name="Lombard V."/>
            <person name="Magnuson J."/>
            <person name="Maillard F."/>
            <person name="Murat C."/>
            <person name="Nolan M."/>
            <person name="Ohm R.A."/>
            <person name="Pangilinan J."/>
            <person name="Pereira M.F."/>
            <person name="Perotto S."/>
            <person name="Peter M."/>
            <person name="Pfister S."/>
            <person name="Riley R."/>
            <person name="Sitrit Y."/>
            <person name="Stielow J.B."/>
            <person name="Szollosi G."/>
            <person name="Zifcakova L."/>
            <person name="Stursova M."/>
            <person name="Spatafora J.W."/>
            <person name="Tedersoo L."/>
            <person name="Vaario L.M."/>
            <person name="Yamada A."/>
            <person name="Yan M."/>
            <person name="Wang P."/>
            <person name="Xu J."/>
            <person name="Bruns T."/>
            <person name="Baldrian P."/>
            <person name="Vilgalys R."/>
            <person name="Dunand C."/>
            <person name="Henrissat B."/>
            <person name="Grigoriev I.V."/>
            <person name="Hibbett D."/>
            <person name="Nagy L.G."/>
            <person name="Martin F.M."/>
        </authorList>
    </citation>
    <scope>NUCLEOTIDE SEQUENCE</scope>
    <source>
        <strain evidence="3">UP504</strain>
    </source>
</reference>
<dbReference type="EMBL" id="MU128947">
    <property type="protein sequence ID" value="KAF9515743.1"/>
    <property type="molecule type" value="Genomic_DNA"/>
</dbReference>
<dbReference type="Pfam" id="PF04185">
    <property type="entry name" value="Phosphoesterase"/>
    <property type="match status" value="1"/>
</dbReference>
<dbReference type="Gene3D" id="3.40.720.10">
    <property type="entry name" value="Alkaline Phosphatase, subunit A"/>
    <property type="match status" value="1"/>
</dbReference>
<dbReference type="InterPro" id="IPR017850">
    <property type="entry name" value="Alkaline_phosphatase_core_sf"/>
</dbReference>
<evidence type="ECO:0008006" key="5">
    <source>
        <dbReference type="Google" id="ProtNLM"/>
    </source>
</evidence>
<dbReference type="PANTHER" id="PTHR31956">
    <property type="entry name" value="NON-SPECIFIC PHOSPHOLIPASE C4-RELATED"/>
    <property type="match status" value="1"/>
</dbReference>
<dbReference type="AlphaFoldDB" id="A0A9P6B167"/>
<name>A0A9P6B167_9AGAM</name>
<keyword evidence="4" id="KW-1185">Reference proteome</keyword>
<dbReference type="GO" id="GO:0009395">
    <property type="term" value="P:phospholipid catabolic process"/>
    <property type="evidence" value="ECO:0007669"/>
    <property type="project" value="TreeGrafter"/>
</dbReference>
<sequence>MVVILSFFALFLSLGSLTRGSQSGPDDESYLNSRIKSVVVLVLENRSFDTVAGGFSYSSDIDNLVNKRNYCNPANISASTGGTVCATPTLPNVSVDDPSHSISGNNMEVFGTFHPSDSSPETMQGFVTAQALTYNVNVSLAGQTIQYWNEWDIPVLRTLAQNYVLFDKWFCAVPGPTNPNRAYLTSGTSHGHGKNDLAFNVSAIPQRSIFQQLSENGISWINYSNTSGFLPDALFYSWTASSGATQTNVKTLGQFYMDARAGTLPQFTYINPECCKLQSFHPSSSAYDGQIFLKTIYEALRSSPQWDEMLFIITFDENGGFGDHVPPPVGVPPGDDLTYTEIAPDGKPVTFDFTRLGVRVPALLVSPWVGEGLIEHEGQNNGGVYTHTSIPAFLANLWGLDYLTPRVEFSSTFEHLIQEEKRDTIQTLPMPHVF</sequence>
<dbReference type="OrthoDB" id="5135119at2759"/>
<dbReference type="GO" id="GO:0042578">
    <property type="term" value="F:phosphoric ester hydrolase activity"/>
    <property type="evidence" value="ECO:0007669"/>
    <property type="project" value="UniProtKB-ARBA"/>
</dbReference>
<keyword evidence="1" id="KW-0378">Hydrolase</keyword>
<dbReference type="InterPro" id="IPR007312">
    <property type="entry name" value="Phosphoesterase"/>
</dbReference>
<keyword evidence="2" id="KW-0732">Signal</keyword>
<evidence type="ECO:0000313" key="3">
    <source>
        <dbReference type="EMBL" id="KAF9515743.1"/>
    </source>
</evidence>